<dbReference type="AlphaFoldDB" id="E8QGM0"/>
<dbReference type="EMBL" id="CP002331">
    <property type="protein sequence ID" value="ADU80132.1"/>
    <property type="molecule type" value="Genomic_DNA"/>
</dbReference>
<organism evidence="2 3">
    <name type="scientific">Helicobacter pylori (strain India7)</name>
    <dbReference type="NCBI Taxonomy" id="907238"/>
    <lineage>
        <taxon>Bacteria</taxon>
        <taxon>Pseudomonadati</taxon>
        <taxon>Campylobacterota</taxon>
        <taxon>Epsilonproteobacteria</taxon>
        <taxon>Campylobacterales</taxon>
        <taxon>Helicobacteraceae</taxon>
        <taxon>Helicobacter</taxon>
    </lineage>
</organism>
<accession>E8QGM0</accession>
<dbReference type="Proteomes" id="UP000009059">
    <property type="component" value="Chromosome"/>
</dbReference>
<sequence>MGFIKTKLNHRFTTKRNKKHQNQKNDKIFPK</sequence>
<feature type="region of interest" description="Disordered" evidence="1">
    <location>
        <begin position="1"/>
        <end position="31"/>
    </location>
</feature>
<name>E8QGM0_HELP7</name>
<proteinExistence type="predicted"/>
<protein>
    <submittedName>
        <fullName evidence="2">Uncharacterized protein</fullName>
    </submittedName>
</protein>
<evidence type="ECO:0000313" key="2">
    <source>
        <dbReference type="EMBL" id="ADU80132.1"/>
    </source>
</evidence>
<dbReference type="KEGG" id="hpn:HPIN_04560"/>
<gene>
    <name evidence="2" type="ordered locus">HPIN_04560</name>
</gene>
<reference evidence="3" key="1">
    <citation type="submission" date="2010-11" db="EMBL/GenBank/DDBJ databases">
        <title>Genome sequence of Helicobacter pylori strain India7.</title>
        <authorList>
            <person name="Kersulyte D."/>
            <person name="Mukhopadhyay A."/>
            <person name="Choudhury A."/>
            <person name="Nair G.B."/>
            <person name="Berg D.E."/>
        </authorList>
    </citation>
    <scope>NUCLEOTIDE SEQUENCE [LARGE SCALE GENOMIC DNA]</scope>
    <source>
        <strain evidence="3">India7</strain>
    </source>
</reference>
<evidence type="ECO:0000256" key="1">
    <source>
        <dbReference type="SAM" id="MobiDB-lite"/>
    </source>
</evidence>
<feature type="compositionally biased region" description="Basic residues" evidence="1">
    <location>
        <begin position="7"/>
        <end position="22"/>
    </location>
</feature>
<evidence type="ECO:0000313" key="3">
    <source>
        <dbReference type="Proteomes" id="UP000009059"/>
    </source>
</evidence>
<dbReference type="HOGENOM" id="CLU_3396910_0_0_7"/>